<dbReference type="AlphaFoldDB" id="A0A1M7T336"/>
<dbReference type="NCBIfam" id="TIGR00254">
    <property type="entry name" value="GGDEF"/>
    <property type="match status" value="1"/>
</dbReference>
<dbReference type="STRING" id="1121455.SAMN02745728_01493"/>
<dbReference type="CDD" id="cd06225">
    <property type="entry name" value="HAMP"/>
    <property type="match status" value="1"/>
</dbReference>
<dbReference type="SMART" id="SM00267">
    <property type="entry name" value="GGDEF"/>
    <property type="match status" value="1"/>
</dbReference>
<dbReference type="PANTHER" id="PTHR45138">
    <property type="entry name" value="REGULATORY COMPONENTS OF SENSORY TRANSDUCTION SYSTEM"/>
    <property type="match status" value="1"/>
</dbReference>
<sequence>MDDKLLSDDVYKVLGYVEQLLNSPVTPQIPDEYAHDDRFLRFHETALGVRDSVESFAKGEMSQPIVVRGFLAGSLKALQANLRHLVWKVQQVEKGDYSQRVSFMGDFSDAFNSMVVQLATTIDILKEKEESLLNLAISLQEEARKRSIAIQELKKSEANYKYLAQHDPLTGALNRRSFFSLAIAKLKHSLSGGRSSCICMLDIDYFKAINDNYGHTEGDKALKSIVDNSLPCLRQSDIMGRFGGEEFIFLFADVDKEQGVKAAERIRTTIENNPFTLSDGTIIPLRVSLGVVDLCEESTSANCSIEQLLRNGVKAADKALYQAKAKGRNCVCFTSLDELDGLNELG</sequence>
<evidence type="ECO:0000259" key="4">
    <source>
        <dbReference type="PROSITE" id="PS50885"/>
    </source>
</evidence>
<dbReference type="GO" id="GO:0052621">
    <property type="term" value="F:diguanylate cyclase activity"/>
    <property type="evidence" value="ECO:0007669"/>
    <property type="project" value="UniProtKB-EC"/>
</dbReference>
<dbReference type="EC" id="2.7.7.65" evidence="1"/>
<dbReference type="PANTHER" id="PTHR45138:SF9">
    <property type="entry name" value="DIGUANYLATE CYCLASE DGCM-RELATED"/>
    <property type="match status" value="1"/>
</dbReference>
<dbReference type="Proteomes" id="UP000186469">
    <property type="component" value="Unassembled WGS sequence"/>
</dbReference>
<dbReference type="RefSeq" id="WP_072697181.1">
    <property type="nucleotide sequence ID" value="NZ_FRDI01000006.1"/>
</dbReference>
<organism evidence="6 7">
    <name type="scientific">Desulfovibrio litoralis DSM 11393</name>
    <dbReference type="NCBI Taxonomy" id="1121455"/>
    <lineage>
        <taxon>Bacteria</taxon>
        <taxon>Pseudomonadati</taxon>
        <taxon>Thermodesulfobacteriota</taxon>
        <taxon>Desulfovibrionia</taxon>
        <taxon>Desulfovibrionales</taxon>
        <taxon>Desulfovibrionaceae</taxon>
        <taxon>Desulfovibrio</taxon>
    </lineage>
</organism>
<feature type="coiled-coil region" evidence="3">
    <location>
        <begin position="122"/>
        <end position="159"/>
    </location>
</feature>
<dbReference type="EMBL" id="FRDI01000006">
    <property type="protein sequence ID" value="SHN65108.1"/>
    <property type="molecule type" value="Genomic_DNA"/>
</dbReference>
<evidence type="ECO:0000256" key="2">
    <source>
        <dbReference type="ARBA" id="ARBA00034247"/>
    </source>
</evidence>
<dbReference type="CDD" id="cd01949">
    <property type="entry name" value="GGDEF"/>
    <property type="match status" value="1"/>
</dbReference>
<accession>A0A1M7T336</accession>
<protein>
    <recommendedName>
        <fullName evidence="1">diguanylate cyclase</fullName>
        <ecNumber evidence="1">2.7.7.65</ecNumber>
    </recommendedName>
</protein>
<dbReference type="Pfam" id="PF00990">
    <property type="entry name" value="GGDEF"/>
    <property type="match status" value="1"/>
</dbReference>
<dbReference type="PROSITE" id="PS50885">
    <property type="entry name" value="HAMP"/>
    <property type="match status" value="1"/>
</dbReference>
<dbReference type="PROSITE" id="PS50887">
    <property type="entry name" value="GGDEF"/>
    <property type="match status" value="1"/>
</dbReference>
<evidence type="ECO:0000256" key="1">
    <source>
        <dbReference type="ARBA" id="ARBA00012528"/>
    </source>
</evidence>
<keyword evidence="3" id="KW-0175">Coiled coil</keyword>
<dbReference type="InterPro" id="IPR003660">
    <property type="entry name" value="HAMP_dom"/>
</dbReference>
<dbReference type="OrthoDB" id="9812260at2"/>
<evidence type="ECO:0000259" key="5">
    <source>
        <dbReference type="PROSITE" id="PS50887"/>
    </source>
</evidence>
<dbReference type="InterPro" id="IPR029787">
    <property type="entry name" value="Nucleotide_cyclase"/>
</dbReference>
<dbReference type="FunFam" id="3.30.70.270:FF:000001">
    <property type="entry name" value="Diguanylate cyclase domain protein"/>
    <property type="match status" value="1"/>
</dbReference>
<evidence type="ECO:0000313" key="6">
    <source>
        <dbReference type="EMBL" id="SHN65108.1"/>
    </source>
</evidence>
<dbReference type="InterPro" id="IPR050469">
    <property type="entry name" value="Diguanylate_Cyclase"/>
</dbReference>
<name>A0A1M7T336_9BACT</name>
<keyword evidence="7" id="KW-1185">Reference proteome</keyword>
<proteinExistence type="predicted"/>
<evidence type="ECO:0000313" key="7">
    <source>
        <dbReference type="Proteomes" id="UP000186469"/>
    </source>
</evidence>
<gene>
    <name evidence="6" type="ORF">SAMN02745728_01493</name>
</gene>
<feature type="domain" description="HAMP" evidence="4">
    <location>
        <begin position="76"/>
        <end position="123"/>
    </location>
</feature>
<reference evidence="6 7" key="1">
    <citation type="submission" date="2016-12" db="EMBL/GenBank/DDBJ databases">
        <authorList>
            <person name="Song W.-J."/>
            <person name="Kurnit D.M."/>
        </authorList>
    </citation>
    <scope>NUCLEOTIDE SEQUENCE [LARGE SCALE GENOMIC DNA]</scope>
    <source>
        <strain evidence="6 7">DSM 11393</strain>
    </source>
</reference>
<feature type="domain" description="GGDEF" evidence="5">
    <location>
        <begin position="194"/>
        <end position="336"/>
    </location>
</feature>
<dbReference type="SUPFAM" id="SSF55073">
    <property type="entry name" value="Nucleotide cyclase"/>
    <property type="match status" value="1"/>
</dbReference>
<dbReference type="InterPro" id="IPR000160">
    <property type="entry name" value="GGDEF_dom"/>
</dbReference>
<dbReference type="Gene3D" id="3.30.70.270">
    <property type="match status" value="1"/>
</dbReference>
<dbReference type="GO" id="GO:0007165">
    <property type="term" value="P:signal transduction"/>
    <property type="evidence" value="ECO:0007669"/>
    <property type="project" value="InterPro"/>
</dbReference>
<evidence type="ECO:0000256" key="3">
    <source>
        <dbReference type="SAM" id="Coils"/>
    </source>
</evidence>
<dbReference type="GO" id="GO:0016020">
    <property type="term" value="C:membrane"/>
    <property type="evidence" value="ECO:0007669"/>
    <property type="project" value="InterPro"/>
</dbReference>
<dbReference type="InterPro" id="IPR043128">
    <property type="entry name" value="Rev_trsase/Diguanyl_cyclase"/>
</dbReference>
<comment type="catalytic activity">
    <reaction evidence="2">
        <text>2 GTP = 3',3'-c-di-GMP + 2 diphosphate</text>
        <dbReference type="Rhea" id="RHEA:24898"/>
        <dbReference type="ChEBI" id="CHEBI:33019"/>
        <dbReference type="ChEBI" id="CHEBI:37565"/>
        <dbReference type="ChEBI" id="CHEBI:58805"/>
        <dbReference type="EC" id="2.7.7.65"/>
    </reaction>
</comment>